<keyword evidence="2" id="KW-1185">Reference proteome</keyword>
<dbReference type="EMBL" id="BPLR01008629">
    <property type="protein sequence ID" value="GIY26117.1"/>
    <property type="molecule type" value="Genomic_DNA"/>
</dbReference>
<organism evidence="1 2">
    <name type="scientific">Caerostris extrusa</name>
    <name type="common">Bark spider</name>
    <name type="synonym">Caerostris bankana</name>
    <dbReference type="NCBI Taxonomy" id="172846"/>
    <lineage>
        <taxon>Eukaryota</taxon>
        <taxon>Metazoa</taxon>
        <taxon>Ecdysozoa</taxon>
        <taxon>Arthropoda</taxon>
        <taxon>Chelicerata</taxon>
        <taxon>Arachnida</taxon>
        <taxon>Araneae</taxon>
        <taxon>Araneomorphae</taxon>
        <taxon>Entelegynae</taxon>
        <taxon>Araneoidea</taxon>
        <taxon>Araneidae</taxon>
        <taxon>Caerostris</taxon>
    </lineage>
</organism>
<evidence type="ECO:0000313" key="1">
    <source>
        <dbReference type="EMBL" id="GIY26117.1"/>
    </source>
</evidence>
<gene>
    <name evidence="1" type="ORF">CEXT_273341</name>
</gene>
<reference evidence="1 2" key="1">
    <citation type="submission" date="2021-06" db="EMBL/GenBank/DDBJ databases">
        <title>Caerostris extrusa draft genome.</title>
        <authorList>
            <person name="Kono N."/>
            <person name="Arakawa K."/>
        </authorList>
    </citation>
    <scope>NUCLEOTIDE SEQUENCE [LARGE SCALE GENOMIC DNA]</scope>
</reference>
<protein>
    <submittedName>
        <fullName evidence="1">Uncharacterized protein</fullName>
    </submittedName>
</protein>
<proteinExistence type="predicted"/>
<accession>A0AAV4S062</accession>
<comment type="caution">
    <text evidence="1">The sequence shown here is derived from an EMBL/GenBank/DDBJ whole genome shotgun (WGS) entry which is preliminary data.</text>
</comment>
<evidence type="ECO:0000313" key="2">
    <source>
        <dbReference type="Proteomes" id="UP001054945"/>
    </source>
</evidence>
<dbReference type="Proteomes" id="UP001054945">
    <property type="component" value="Unassembled WGS sequence"/>
</dbReference>
<dbReference type="AlphaFoldDB" id="A0AAV4S062"/>
<sequence>MCQRMAERGLCARLKDSPCQYDWFEYSGPRMWGVGSNPTSDSVWCLIHVERITYGTLPLKDTISHSQARLRYANINNHCLSRFLMTVAPSQNHRSVNILVLFE</sequence>
<name>A0AAV4S062_CAEEX</name>